<reference evidence="1" key="1">
    <citation type="submission" date="2019-08" db="EMBL/GenBank/DDBJ databases">
        <authorList>
            <person name="Kucharzyk K."/>
            <person name="Murdoch R.W."/>
            <person name="Higgins S."/>
            <person name="Loffler F."/>
        </authorList>
    </citation>
    <scope>NUCLEOTIDE SEQUENCE</scope>
</reference>
<sequence>MESGDWSKPRIVNQGRNACLYESHFSTLVSLDLLKSPIQLFERIFCRDDENRAAADGPIVAIQRGSQGSGEHPVVVHQLTADCVMAAVWYGPIHALFRPRQHLELAGGQLGKEFALPAGLLTGSIGRVQVFLPAP</sequence>
<organism evidence="1">
    <name type="scientific">bioreactor metagenome</name>
    <dbReference type="NCBI Taxonomy" id="1076179"/>
    <lineage>
        <taxon>unclassified sequences</taxon>
        <taxon>metagenomes</taxon>
        <taxon>ecological metagenomes</taxon>
    </lineage>
</organism>
<dbReference type="EMBL" id="VSSQ01098726">
    <property type="protein sequence ID" value="MPN41575.1"/>
    <property type="molecule type" value="Genomic_DNA"/>
</dbReference>
<dbReference type="AlphaFoldDB" id="A0A645HRA5"/>
<proteinExistence type="predicted"/>
<protein>
    <submittedName>
        <fullName evidence="1">Uncharacterized protein</fullName>
    </submittedName>
</protein>
<name>A0A645HRA5_9ZZZZ</name>
<accession>A0A645HRA5</accession>
<evidence type="ECO:0000313" key="1">
    <source>
        <dbReference type="EMBL" id="MPN41575.1"/>
    </source>
</evidence>
<gene>
    <name evidence="1" type="ORF">SDC9_189129</name>
</gene>
<comment type="caution">
    <text evidence="1">The sequence shown here is derived from an EMBL/GenBank/DDBJ whole genome shotgun (WGS) entry which is preliminary data.</text>
</comment>